<dbReference type="RefSeq" id="WP_159901219.1">
    <property type="nucleotide sequence ID" value="NZ_BAABFX010000047.1"/>
</dbReference>
<organism evidence="3 4">
    <name type="scientific">Ornithinibacter aureus</name>
    <dbReference type="NCBI Taxonomy" id="622664"/>
    <lineage>
        <taxon>Bacteria</taxon>
        <taxon>Bacillati</taxon>
        <taxon>Actinomycetota</taxon>
        <taxon>Actinomycetes</taxon>
        <taxon>Micrococcales</taxon>
        <taxon>Intrasporangiaceae</taxon>
        <taxon>Ornithinibacter</taxon>
    </lineage>
</organism>
<feature type="region of interest" description="Disordered" evidence="1">
    <location>
        <begin position="134"/>
        <end position="158"/>
    </location>
</feature>
<comment type="caution">
    <text evidence="3">The sequence shown here is derived from an EMBL/GenBank/DDBJ whole genome shotgun (WGS) entry which is preliminary data.</text>
</comment>
<keyword evidence="4" id="KW-1185">Reference proteome</keyword>
<evidence type="ECO:0000313" key="3">
    <source>
        <dbReference type="EMBL" id="GAA4402357.1"/>
    </source>
</evidence>
<accession>A0ABP8KA90</accession>
<proteinExistence type="predicted"/>
<dbReference type="Pfam" id="PF18173">
    <property type="entry name" value="bacHORMA_2"/>
    <property type="match status" value="1"/>
</dbReference>
<dbReference type="InterPro" id="IPR040649">
    <property type="entry name" value="Bact_HORMA"/>
</dbReference>
<sequence length="169" mass="18126">MSTWTSTNSYVATWTQVATHLTSNILGTLAEAIAQLGLAPNVVTDDWENNEAAVTQWISERSLKAVSVEFTSPAGRLLTVVEFPVTYHAGGVDDVVFAASKDRIRRFLTKLPRLPAGTKTRLFVQFHGPRSIMPGWSPGTSADRKGLRSTSAGTLASAPGASASMTIYD</sequence>
<evidence type="ECO:0000313" key="4">
    <source>
        <dbReference type="Proteomes" id="UP001500390"/>
    </source>
</evidence>
<name>A0ABP8KA90_9MICO</name>
<reference evidence="4" key="1">
    <citation type="journal article" date="2019" name="Int. J. Syst. Evol. Microbiol.">
        <title>The Global Catalogue of Microorganisms (GCM) 10K type strain sequencing project: providing services to taxonomists for standard genome sequencing and annotation.</title>
        <authorList>
            <consortium name="The Broad Institute Genomics Platform"/>
            <consortium name="The Broad Institute Genome Sequencing Center for Infectious Disease"/>
            <person name="Wu L."/>
            <person name="Ma J."/>
        </authorList>
    </citation>
    <scope>NUCLEOTIDE SEQUENCE [LARGE SCALE GENOMIC DNA]</scope>
    <source>
        <strain evidence="4">JCM 17738</strain>
    </source>
</reference>
<dbReference type="Proteomes" id="UP001500390">
    <property type="component" value="Unassembled WGS sequence"/>
</dbReference>
<dbReference type="EMBL" id="BAABFX010000047">
    <property type="protein sequence ID" value="GAA4402357.1"/>
    <property type="molecule type" value="Genomic_DNA"/>
</dbReference>
<evidence type="ECO:0000256" key="1">
    <source>
        <dbReference type="SAM" id="MobiDB-lite"/>
    </source>
</evidence>
<protein>
    <recommendedName>
        <fullName evidence="2">Bacterial HORMA domain-containing protein</fullName>
    </recommendedName>
</protein>
<gene>
    <name evidence="3" type="ORF">GCM10023153_31410</name>
</gene>
<feature type="domain" description="Bacterial HORMA" evidence="2">
    <location>
        <begin position="8"/>
        <end position="168"/>
    </location>
</feature>
<evidence type="ECO:0000259" key="2">
    <source>
        <dbReference type="Pfam" id="PF18173"/>
    </source>
</evidence>